<feature type="transmembrane region" description="Helical" evidence="2">
    <location>
        <begin position="91"/>
        <end position="109"/>
    </location>
</feature>
<dbReference type="RefSeq" id="WP_281484288.1">
    <property type="nucleotide sequence ID" value="NZ_CP124543.1"/>
</dbReference>
<protein>
    <submittedName>
        <fullName evidence="3">Uncharacterized protein</fullName>
    </submittedName>
</protein>
<feature type="compositionally biased region" description="Basic and acidic residues" evidence="1">
    <location>
        <begin position="12"/>
        <end position="28"/>
    </location>
</feature>
<keyword evidence="2" id="KW-0812">Transmembrane</keyword>
<gene>
    <name evidence="3" type="ORF">QI031_05995</name>
</gene>
<name>A0AAJ6PAQ7_9CYAN</name>
<feature type="compositionally biased region" description="Acidic residues" evidence="1">
    <location>
        <begin position="1"/>
        <end position="10"/>
    </location>
</feature>
<evidence type="ECO:0000313" key="3">
    <source>
        <dbReference type="EMBL" id="WGV27045.1"/>
    </source>
</evidence>
<dbReference type="AlphaFoldDB" id="A0AAJ6PAQ7"/>
<keyword evidence="2" id="KW-0472">Membrane</keyword>
<organism evidence="3 4">
    <name type="scientific">Halotia branconii CENA392</name>
    <dbReference type="NCBI Taxonomy" id="1539056"/>
    <lineage>
        <taxon>Bacteria</taxon>
        <taxon>Bacillati</taxon>
        <taxon>Cyanobacteriota</taxon>
        <taxon>Cyanophyceae</taxon>
        <taxon>Nostocales</taxon>
        <taxon>Nodulariaceae</taxon>
        <taxon>Halotia</taxon>
    </lineage>
</organism>
<accession>A0AAJ6PAQ7</accession>
<keyword evidence="2" id="KW-1133">Transmembrane helix</keyword>
<feature type="region of interest" description="Disordered" evidence="1">
    <location>
        <begin position="1"/>
        <end position="31"/>
    </location>
</feature>
<feature type="transmembrane region" description="Helical" evidence="2">
    <location>
        <begin position="121"/>
        <end position="142"/>
    </location>
</feature>
<evidence type="ECO:0000313" key="4">
    <source>
        <dbReference type="Proteomes" id="UP001223520"/>
    </source>
</evidence>
<reference evidence="3 4" key="1">
    <citation type="journal article" date="2023" name="Limnol Oceanogr Lett">
        <title>Environmental adaptations by the intertidal Antarctic cyanobacterium Halotia branconii CENA392 as revealed using long-read genome sequencing.</title>
        <authorList>
            <person name="Dextro R.B."/>
            <person name="Delbaje E."/>
            <person name="Freitas P.N.N."/>
            <person name="Geraldes V."/>
            <person name="Pinto E."/>
            <person name="Long P.F."/>
            <person name="Fiore M.F."/>
        </authorList>
    </citation>
    <scope>NUCLEOTIDE SEQUENCE [LARGE SCALE GENOMIC DNA]</scope>
    <source>
        <strain evidence="3 4">CENA392</strain>
    </source>
</reference>
<sequence>MSNLEDESNQELEQKKDSQDSEIEKFPEELENLPPQIKREIKTVLSMGRFSASSISPILDKINQQHITKILESVEKDSERAFIDAQDARKYNFLAICIFVAVFVFLTVFLVNKDIVVYQDILRILIIFGGGFGSGLGFKIYLDRKNK</sequence>
<dbReference type="Proteomes" id="UP001223520">
    <property type="component" value="Chromosome"/>
</dbReference>
<evidence type="ECO:0000256" key="1">
    <source>
        <dbReference type="SAM" id="MobiDB-lite"/>
    </source>
</evidence>
<dbReference type="EMBL" id="CP124543">
    <property type="protein sequence ID" value="WGV27045.1"/>
    <property type="molecule type" value="Genomic_DNA"/>
</dbReference>
<dbReference type="KEGG" id="hbq:QI031_05995"/>
<evidence type="ECO:0000256" key="2">
    <source>
        <dbReference type="SAM" id="Phobius"/>
    </source>
</evidence>
<proteinExistence type="predicted"/>
<keyword evidence="4" id="KW-1185">Reference proteome</keyword>